<dbReference type="Proteomes" id="UP000831782">
    <property type="component" value="Chromosome"/>
</dbReference>
<dbReference type="EMBL" id="CP095072">
    <property type="protein sequence ID" value="UOQ47785.1"/>
    <property type="molecule type" value="Genomic_DNA"/>
</dbReference>
<evidence type="ECO:0000313" key="1">
    <source>
        <dbReference type="EMBL" id="UOQ47785.1"/>
    </source>
</evidence>
<keyword evidence="2" id="KW-1185">Reference proteome</keyword>
<accession>A0ABY4ETP0</accession>
<evidence type="ECO:0008006" key="3">
    <source>
        <dbReference type="Google" id="ProtNLM"/>
    </source>
</evidence>
<organism evidence="1 2">
    <name type="scientific">Gracilibacillus caseinilyticus</name>
    <dbReference type="NCBI Taxonomy" id="2932256"/>
    <lineage>
        <taxon>Bacteria</taxon>
        <taxon>Bacillati</taxon>
        <taxon>Bacillota</taxon>
        <taxon>Bacilli</taxon>
        <taxon>Bacillales</taxon>
        <taxon>Bacillaceae</taxon>
        <taxon>Gracilibacillus</taxon>
    </lineage>
</organism>
<proteinExistence type="predicted"/>
<protein>
    <recommendedName>
        <fullName evidence="3">CYTH domain-containing protein</fullName>
    </recommendedName>
</protein>
<reference evidence="1 2" key="1">
    <citation type="submission" date="2022-04" db="EMBL/GenBank/DDBJ databases">
        <title>Gracilibacillus sp. isolated from saltern.</title>
        <authorList>
            <person name="Won M."/>
            <person name="Lee C.-M."/>
            <person name="Woen H.-Y."/>
            <person name="Kwon S.-W."/>
        </authorList>
    </citation>
    <scope>NUCLEOTIDE SEQUENCE [LARGE SCALE GENOMIC DNA]</scope>
    <source>
        <strain evidence="1 2">SSWR10-1</strain>
    </source>
</reference>
<name>A0ABY4ETP0_9BACI</name>
<sequence length="76" mass="9121">MQEKWVIFTPEQDHFMFDLAKVSDLESQLRLTKTPYRTIYYIDNQPIRFELDKGLIIMTQTEEQGIVKSVKERCHV</sequence>
<dbReference type="RefSeq" id="WP_244717276.1">
    <property type="nucleotide sequence ID" value="NZ_CP095072.1"/>
</dbReference>
<evidence type="ECO:0000313" key="2">
    <source>
        <dbReference type="Proteomes" id="UP000831782"/>
    </source>
</evidence>
<gene>
    <name evidence="1" type="ORF">MUN88_17280</name>
</gene>